<dbReference type="Gene3D" id="2.60.40.10">
    <property type="entry name" value="Immunoglobulins"/>
    <property type="match status" value="1"/>
</dbReference>
<dbReference type="RefSeq" id="WP_377607293.1">
    <property type="nucleotide sequence ID" value="NZ_JBHUME010000019.1"/>
</dbReference>
<dbReference type="EMBL" id="JBHUME010000019">
    <property type="protein sequence ID" value="MFD2615425.1"/>
    <property type="molecule type" value="Genomic_DNA"/>
</dbReference>
<sequence>MLQTLRRPAVLLAVFTLAVLPLAGCTSSDKAVTLAKELPAVQAGSPALAAVSTDKAAYKPGEAVKFTLKLDGKAGDGGSAGTAGGTLLVQYRHLGTIVSHTEMKVKEGAADVSWEWTPPKDDYRGYLAEVLWKTDGGKWTGYATIAVDVSSDWGKFPRYGYLADFGPMQPEERTAVVERLNRFHLNGLQFYDWQWKHHMPLKLEADGQPAAAWPDIANRDTSLETVKGYIDLAHKHGMKAMNYNLLFGAYDDYETDGVKRDWGLFKDPLAENQDRHPLPDSWASDIQLMNPGNQEWMDYLFTQEKKVQEHLPFDGWHVDQLGNRGTLYTAQGKSVNLMLTYGEMLVKAKQAVPGDYVMNAVEMYGQMLIAKAPVKFLYAELWGAYPKYSDLKKAIDENAKYGGGKLNSVLAAYMNYDMADSAGEFNLPGVLLTDAVIYASGGSHIAMGENMLAKEYFPNKSLKITPELEQRLTAYYDFLTAYQNLLRDGAVEDGKAMAASGNIPVSANAEAGKVWTFTKQAGSSQVVHLINFVDAAHMEWRDGKGTQAKPIVRKDVEITVPVKGKVKQAWMASPDMFGGSPIPLDVKQKDRKAAVTLPSLEYWDMVVFDFE</sequence>
<reference evidence="5" key="1">
    <citation type="journal article" date="2019" name="Int. J. Syst. Evol. Microbiol.">
        <title>The Global Catalogue of Microorganisms (GCM) 10K type strain sequencing project: providing services to taxonomists for standard genome sequencing and annotation.</title>
        <authorList>
            <consortium name="The Broad Institute Genomics Platform"/>
            <consortium name="The Broad Institute Genome Sequencing Center for Infectious Disease"/>
            <person name="Wu L."/>
            <person name="Ma J."/>
        </authorList>
    </citation>
    <scope>NUCLEOTIDE SEQUENCE [LARGE SCALE GENOMIC DNA]</scope>
    <source>
        <strain evidence="5">KCTC 3950</strain>
    </source>
</reference>
<dbReference type="CDD" id="cd14745">
    <property type="entry name" value="GH66"/>
    <property type="match status" value="1"/>
</dbReference>
<evidence type="ECO:0000256" key="1">
    <source>
        <dbReference type="ARBA" id="ARBA00010837"/>
    </source>
</evidence>
<evidence type="ECO:0000256" key="3">
    <source>
        <dbReference type="SAM" id="SignalP"/>
    </source>
</evidence>
<dbReference type="InterPro" id="IPR013780">
    <property type="entry name" value="Glyco_hydro_b"/>
</dbReference>
<evidence type="ECO:0000313" key="4">
    <source>
        <dbReference type="EMBL" id="MFD2615425.1"/>
    </source>
</evidence>
<dbReference type="SUPFAM" id="SSF51445">
    <property type="entry name" value="(Trans)glycosidases"/>
    <property type="match status" value="1"/>
</dbReference>
<dbReference type="InterPro" id="IPR017853">
    <property type="entry name" value="GH"/>
</dbReference>
<feature type="chain" id="PRO_5047463171" evidence="3">
    <location>
        <begin position="24"/>
        <end position="611"/>
    </location>
</feature>
<dbReference type="GO" id="GO:0016787">
    <property type="term" value="F:hydrolase activity"/>
    <property type="evidence" value="ECO:0007669"/>
    <property type="project" value="UniProtKB-KW"/>
</dbReference>
<dbReference type="Gene3D" id="3.20.20.80">
    <property type="entry name" value="Glycosidases"/>
    <property type="match status" value="1"/>
</dbReference>
<keyword evidence="4" id="KW-0378">Hydrolase</keyword>
<organism evidence="4 5">
    <name type="scientific">Paenibacillus gansuensis</name>
    <dbReference type="NCBI Taxonomy" id="306542"/>
    <lineage>
        <taxon>Bacteria</taxon>
        <taxon>Bacillati</taxon>
        <taxon>Bacillota</taxon>
        <taxon>Bacilli</taxon>
        <taxon>Bacillales</taxon>
        <taxon>Paenibacillaceae</taxon>
        <taxon>Paenibacillus</taxon>
    </lineage>
</organism>
<dbReference type="InterPro" id="IPR013783">
    <property type="entry name" value="Ig-like_fold"/>
</dbReference>
<comment type="caution">
    <text evidence="4">The sequence shown here is derived from an EMBL/GenBank/DDBJ whole genome shotgun (WGS) entry which is preliminary data.</text>
</comment>
<keyword evidence="5" id="KW-1185">Reference proteome</keyword>
<keyword evidence="2 3" id="KW-0732">Signal</keyword>
<accession>A0ABW5PLT5</accession>
<feature type="signal peptide" evidence="3">
    <location>
        <begin position="1"/>
        <end position="23"/>
    </location>
</feature>
<dbReference type="Proteomes" id="UP001597541">
    <property type="component" value="Unassembled WGS sequence"/>
</dbReference>
<proteinExistence type="inferred from homology"/>
<dbReference type="Gene3D" id="2.60.40.1180">
    <property type="entry name" value="Golgi alpha-mannosidase II"/>
    <property type="match status" value="1"/>
</dbReference>
<dbReference type="Pfam" id="PF13199">
    <property type="entry name" value="Glyco_hydro_66"/>
    <property type="match status" value="1"/>
</dbReference>
<dbReference type="InterPro" id="IPR025092">
    <property type="entry name" value="Glyco_hydro_66"/>
</dbReference>
<evidence type="ECO:0000256" key="2">
    <source>
        <dbReference type="ARBA" id="ARBA00022729"/>
    </source>
</evidence>
<protein>
    <submittedName>
        <fullName evidence="4">Glycoside hydrolase family 66 protein</fullName>
    </submittedName>
</protein>
<evidence type="ECO:0000313" key="5">
    <source>
        <dbReference type="Proteomes" id="UP001597541"/>
    </source>
</evidence>
<gene>
    <name evidence="4" type="ORF">ACFSUF_23760</name>
</gene>
<comment type="similarity">
    <text evidence="1">Belongs to the glycosyl hydrolase 66 family.</text>
</comment>
<name>A0ABW5PLT5_9BACL</name>